<dbReference type="RefSeq" id="WP_371842473.1">
    <property type="nucleotide sequence ID" value="NZ_JBGMEL010000002.1"/>
</dbReference>
<dbReference type="InterPro" id="IPR041614">
    <property type="entry name" value="DprA_WH"/>
</dbReference>
<evidence type="ECO:0000313" key="5">
    <source>
        <dbReference type="Proteomes" id="UP001569414"/>
    </source>
</evidence>
<dbReference type="InterPro" id="IPR003488">
    <property type="entry name" value="DprA"/>
</dbReference>
<name>A0ABV4NII7_9GAMM</name>
<dbReference type="SUPFAM" id="SSF102405">
    <property type="entry name" value="MCP/YpsA-like"/>
    <property type="match status" value="1"/>
</dbReference>
<gene>
    <name evidence="4" type="primary">dprA</name>
    <name evidence="4" type="ORF">ACCI51_02395</name>
</gene>
<evidence type="ECO:0000259" key="3">
    <source>
        <dbReference type="Pfam" id="PF17782"/>
    </source>
</evidence>
<dbReference type="Gene3D" id="3.40.50.450">
    <property type="match status" value="1"/>
</dbReference>
<evidence type="ECO:0000313" key="4">
    <source>
        <dbReference type="EMBL" id="MFA0789377.1"/>
    </source>
</evidence>
<proteinExistence type="inferred from homology"/>
<evidence type="ECO:0000256" key="1">
    <source>
        <dbReference type="ARBA" id="ARBA00006525"/>
    </source>
</evidence>
<comment type="caution">
    <text evidence="4">The sequence shown here is derived from an EMBL/GenBank/DDBJ whole genome shotgun (WGS) entry which is preliminary data.</text>
</comment>
<organism evidence="4 5">
    <name type="scientific">Microbulbifer echini</name>
    <dbReference type="NCBI Taxonomy" id="1529067"/>
    <lineage>
        <taxon>Bacteria</taxon>
        <taxon>Pseudomonadati</taxon>
        <taxon>Pseudomonadota</taxon>
        <taxon>Gammaproteobacteria</taxon>
        <taxon>Cellvibrionales</taxon>
        <taxon>Microbulbiferaceae</taxon>
        <taxon>Microbulbifer</taxon>
    </lineage>
</organism>
<evidence type="ECO:0000259" key="2">
    <source>
        <dbReference type="Pfam" id="PF02481"/>
    </source>
</evidence>
<dbReference type="Pfam" id="PF02481">
    <property type="entry name" value="DNA_processg_A"/>
    <property type="match status" value="1"/>
</dbReference>
<feature type="domain" description="Smf/DprA SLOG" evidence="2">
    <location>
        <begin position="84"/>
        <end position="292"/>
    </location>
</feature>
<dbReference type="Pfam" id="PF21102">
    <property type="entry name" value="DprA_N"/>
    <property type="match status" value="1"/>
</dbReference>
<comment type="similarity">
    <text evidence="1">Belongs to the DprA/Smf family.</text>
</comment>
<protein>
    <submittedName>
        <fullName evidence="4">DNA-processing protein DprA</fullName>
    </submittedName>
</protein>
<dbReference type="Proteomes" id="UP001569414">
    <property type="component" value="Unassembled WGS sequence"/>
</dbReference>
<reference evidence="4 5" key="1">
    <citation type="submission" date="2024-08" db="EMBL/GenBank/DDBJ databases">
        <authorList>
            <person name="Ishaq N."/>
        </authorList>
    </citation>
    <scope>NUCLEOTIDE SEQUENCE [LARGE SCALE GENOMIC DNA]</scope>
    <source>
        <strain evidence="4 5">JCM 30400</strain>
    </source>
</reference>
<dbReference type="Pfam" id="PF17782">
    <property type="entry name" value="WHD_DprA"/>
    <property type="match status" value="1"/>
</dbReference>
<dbReference type="Gene3D" id="1.10.10.10">
    <property type="entry name" value="Winged helix-like DNA-binding domain superfamily/Winged helix DNA-binding domain"/>
    <property type="match status" value="1"/>
</dbReference>
<dbReference type="PANTHER" id="PTHR43022">
    <property type="entry name" value="PROTEIN SMF"/>
    <property type="match status" value="1"/>
</dbReference>
<dbReference type="PANTHER" id="PTHR43022:SF1">
    <property type="entry name" value="PROTEIN SMF"/>
    <property type="match status" value="1"/>
</dbReference>
<dbReference type="InterPro" id="IPR036388">
    <property type="entry name" value="WH-like_DNA-bd_sf"/>
</dbReference>
<accession>A0ABV4NII7</accession>
<sequence>MDALTASMALLRLEGLGPARYWQLLDHFGSPDRALLQLPQAMLSKLPVRAQSQWREFCRLGAQSELLEWVQGERARCVQRGVQLVCHSDSDYPPLLMEISRPPPLLYLRGPRAILALPQIAIVGARRATSAGLDNARSFAMELARSGFAITSGLALGVDAAAHRGALRGTGATIAVLGSGVDCIYPRQNRALADEILAAGGAILSELPLESGAEAKNFPRRNRIISGLSMGVLLVEAALRSGSLITARLALEQNREVFAIPGSIHNPMARGCHHLIREGATLVETSGDVVGQLGGLLAEPSATEPAPAILLDDRQRRLLLAMQGGPRSIEQLAGETGEGPGELMALLLQMELEGLLEQLPGGYQLTVRGAACCCEGEGVAS</sequence>
<dbReference type="InterPro" id="IPR057666">
    <property type="entry name" value="DrpA_SLOG"/>
</dbReference>
<keyword evidence="5" id="KW-1185">Reference proteome</keyword>
<feature type="domain" description="DprA winged helix" evidence="3">
    <location>
        <begin position="303"/>
        <end position="362"/>
    </location>
</feature>
<dbReference type="NCBIfam" id="TIGR00732">
    <property type="entry name" value="dprA"/>
    <property type="match status" value="1"/>
</dbReference>
<dbReference type="EMBL" id="JBGMEL010000002">
    <property type="protein sequence ID" value="MFA0789377.1"/>
    <property type="molecule type" value="Genomic_DNA"/>
</dbReference>